<evidence type="ECO:0000313" key="4">
    <source>
        <dbReference type="Proteomes" id="UP000030185"/>
    </source>
</evidence>
<feature type="transmembrane region" description="Helical" evidence="2">
    <location>
        <begin position="59"/>
        <end position="79"/>
    </location>
</feature>
<evidence type="ECO:0000256" key="1">
    <source>
        <dbReference type="SAM" id="MobiDB-lite"/>
    </source>
</evidence>
<evidence type="ECO:0000313" key="3">
    <source>
        <dbReference type="EMBL" id="GAL86060.1"/>
    </source>
</evidence>
<protein>
    <submittedName>
        <fullName evidence="3">Uncharacterized protein</fullName>
    </submittedName>
</protein>
<dbReference type="EMBL" id="BBLT01000006">
    <property type="protein sequence ID" value="GAL86060.1"/>
    <property type="molecule type" value="Genomic_DNA"/>
</dbReference>
<gene>
    <name evidence="3" type="ORF">MYP_3289</name>
</gene>
<dbReference type="Proteomes" id="UP000030185">
    <property type="component" value="Unassembled WGS sequence"/>
</dbReference>
<comment type="caution">
    <text evidence="3">The sequence shown here is derived from an EMBL/GenBank/DDBJ whole genome shotgun (WGS) entry which is preliminary data.</text>
</comment>
<keyword evidence="2" id="KW-0472">Membrane</keyword>
<keyword evidence="2" id="KW-0812">Transmembrane</keyword>
<sequence length="147" mass="16664">MQGCASPAHKKISTLQPHKRPSRPGSIFLWQPLHQPQQNRGNRFSLVWLPGAHSNPIRYVHLSFLSSVLWLVLILPYLVRLQAPCQHWSYWQLLGVFLPLPMVRVLTFTAPFLGGFFHLLLWEIHFKSAHTGNTEPTKLASGPGITG</sequence>
<reference evidence="3 4" key="1">
    <citation type="submission" date="2014-09" db="EMBL/GenBank/DDBJ databases">
        <title>Sporocytophaga myxococcoides PG-01 genome sequencing.</title>
        <authorList>
            <person name="Liu L."/>
            <person name="Gao P.J."/>
            <person name="Chen G.J."/>
            <person name="Wang L.S."/>
        </authorList>
    </citation>
    <scope>NUCLEOTIDE SEQUENCE [LARGE SCALE GENOMIC DNA]</scope>
    <source>
        <strain evidence="3 4">PG-01</strain>
    </source>
</reference>
<organism evidence="3 4">
    <name type="scientific">Sporocytophaga myxococcoides</name>
    <dbReference type="NCBI Taxonomy" id="153721"/>
    <lineage>
        <taxon>Bacteria</taxon>
        <taxon>Pseudomonadati</taxon>
        <taxon>Bacteroidota</taxon>
        <taxon>Cytophagia</taxon>
        <taxon>Cytophagales</taxon>
        <taxon>Cytophagaceae</taxon>
        <taxon>Sporocytophaga</taxon>
    </lineage>
</organism>
<keyword evidence="2" id="KW-1133">Transmembrane helix</keyword>
<feature type="transmembrane region" description="Helical" evidence="2">
    <location>
        <begin position="99"/>
        <end position="121"/>
    </location>
</feature>
<feature type="compositionally biased region" description="Basic residues" evidence="1">
    <location>
        <begin position="8"/>
        <end position="22"/>
    </location>
</feature>
<dbReference type="AlphaFoldDB" id="A0A098LGG8"/>
<keyword evidence="4" id="KW-1185">Reference proteome</keyword>
<name>A0A098LGG8_9BACT</name>
<proteinExistence type="predicted"/>
<evidence type="ECO:0000256" key="2">
    <source>
        <dbReference type="SAM" id="Phobius"/>
    </source>
</evidence>
<feature type="region of interest" description="Disordered" evidence="1">
    <location>
        <begin position="1"/>
        <end position="22"/>
    </location>
</feature>
<accession>A0A098LGG8</accession>